<dbReference type="InterPro" id="IPR000014">
    <property type="entry name" value="PAS"/>
</dbReference>
<evidence type="ECO:0000256" key="3">
    <source>
        <dbReference type="ARBA" id="ARBA00022543"/>
    </source>
</evidence>
<keyword evidence="19" id="KW-1185">Reference proteome</keyword>
<evidence type="ECO:0000256" key="12">
    <source>
        <dbReference type="ARBA" id="ARBA00022840"/>
    </source>
</evidence>
<feature type="domain" description="PAC" evidence="17">
    <location>
        <begin position="572"/>
        <end position="625"/>
    </location>
</feature>
<evidence type="ECO:0000256" key="2">
    <source>
        <dbReference type="ARBA" id="ARBA00012438"/>
    </source>
</evidence>
<dbReference type="Gene3D" id="3.30.450.20">
    <property type="entry name" value="PAS domain"/>
    <property type="match status" value="4"/>
</dbReference>
<name>A0A501WU74_9RHOB</name>
<accession>A0A501WU74</accession>
<keyword evidence="11" id="KW-0418">Kinase</keyword>
<dbReference type="OrthoDB" id="9816309at2"/>
<comment type="catalytic activity">
    <reaction evidence="1">
        <text>ATP + protein L-histidine = ADP + protein N-phospho-L-histidine.</text>
        <dbReference type="EC" id="2.7.13.3"/>
    </reaction>
</comment>
<evidence type="ECO:0000256" key="15">
    <source>
        <dbReference type="ARBA" id="ARBA00023170"/>
    </source>
</evidence>
<evidence type="ECO:0000256" key="9">
    <source>
        <dbReference type="ARBA" id="ARBA00022737"/>
    </source>
</evidence>
<evidence type="ECO:0000256" key="10">
    <source>
        <dbReference type="ARBA" id="ARBA00022741"/>
    </source>
</evidence>
<evidence type="ECO:0000256" key="7">
    <source>
        <dbReference type="ARBA" id="ARBA00022643"/>
    </source>
</evidence>
<keyword evidence="8" id="KW-0808">Transferase</keyword>
<dbReference type="PANTHER" id="PTHR41523:SF7">
    <property type="entry name" value="HISTIDINE KINASE"/>
    <property type="match status" value="1"/>
</dbReference>
<dbReference type="Gene3D" id="2.10.70.100">
    <property type="match status" value="1"/>
</dbReference>
<dbReference type="AlphaFoldDB" id="A0A501WU74"/>
<dbReference type="SUPFAM" id="SSF55785">
    <property type="entry name" value="PYP-like sensor domain (PAS domain)"/>
    <property type="match status" value="4"/>
</dbReference>
<dbReference type="InterPro" id="IPR013656">
    <property type="entry name" value="PAS_4"/>
</dbReference>
<keyword evidence="10" id="KW-0547">Nucleotide-binding</keyword>
<feature type="domain" description="PAC" evidence="17">
    <location>
        <begin position="318"/>
        <end position="373"/>
    </location>
</feature>
<dbReference type="FunFam" id="3.30.450.20:FF:000099">
    <property type="entry name" value="Sensory box sensor histidine kinase"/>
    <property type="match status" value="1"/>
</dbReference>
<organism evidence="18 19">
    <name type="scientific">Amaricoccus solimangrovi</name>
    <dbReference type="NCBI Taxonomy" id="2589815"/>
    <lineage>
        <taxon>Bacteria</taxon>
        <taxon>Pseudomonadati</taxon>
        <taxon>Pseudomonadota</taxon>
        <taxon>Alphaproteobacteria</taxon>
        <taxon>Rhodobacterales</taxon>
        <taxon>Paracoccaceae</taxon>
        <taxon>Amaricoccus</taxon>
    </lineage>
</organism>
<dbReference type="SMART" id="SM00086">
    <property type="entry name" value="PAC"/>
    <property type="match status" value="3"/>
</dbReference>
<keyword evidence="3" id="KW-0600">Photoreceptor protein</keyword>
<reference evidence="18 19" key="1">
    <citation type="submission" date="2019-06" db="EMBL/GenBank/DDBJ databases">
        <title>A novel bacterium of genus Amaricoccus, isolated from marine sediment.</title>
        <authorList>
            <person name="Huang H."/>
            <person name="Mo K."/>
            <person name="Hu Y."/>
        </authorList>
    </citation>
    <scope>NUCLEOTIDE SEQUENCE [LARGE SCALE GENOMIC DNA]</scope>
    <source>
        <strain evidence="18 19">HB172011</strain>
    </source>
</reference>
<gene>
    <name evidence="18" type="ORF">FJM51_12090</name>
</gene>
<keyword evidence="5" id="KW-0716">Sensory transduction</keyword>
<dbReference type="InterPro" id="IPR035965">
    <property type="entry name" value="PAS-like_dom_sf"/>
</dbReference>
<dbReference type="InterPro" id="IPR036890">
    <property type="entry name" value="HATPase_C_sf"/>
</dbReference>
<keyword evidence="7" id="KW-0288">FMN</keyword>
<protein>
    <recommendedName>
        <fullName evidence="2">histidine kinase</fullName>
        <ecNumber evidence="2">2.7.13.3</ecNumber>
    </recommendedName>
</protein>
<feature type="compositionally biased region" description="Polar residues" evidence="16">
    <location>
        <begin position="1"/>
        <end position="15"/>
    </location>
</feature>
<dbReference type="Gene3D" id="3.30.565.10">
    <property type="entry name" value="Histidine kinase-like ATPase, C-terminal domain"/>
    <property type="match status" value="1"/>
</dbReference>
<evidence type="ECO:0000256" key="6">
    <source>
        <dbReference type="ARBA" id="ARBA00022630"/>
    </source>
</evidence>
<keyword evidence="12" id="KW-0067">ATP-binding</keyword>
<evidence type="ECO:0000256" key="1">
    <source>
        <dbReference type="ARBA" id="ARBA00000085"/>
    </source>
</evidence>
<dbReference type="InterPro" id="IPR011102">
    <property type="entry name" value="Sig_transdc_His_kinase_HWE"/>
</dbReference>
<feature type="region of interest" description="Disordered" evidence="16">
    <location>
        <begin position="1"/>
        <end position="74"/>
    </location>
</feature>
<keyword evidence="4" id="KW-0597">Phosphoprotein</keyword>
<dbReference type="SMART" id="SM00091">
    <property type="entry name" value="PAS"/>
    <property type="match status" value="2"/>
</dbReference>
<keyword evidence="14" id="KW-0843">Virulence</keyword>
<dbReference type="InterPro" id="IPR001610">
    <property type="entry name" value="PAC"/>
</dbReference>
<dbReference type="GO" id="GO:0005524">
    <property type="term" value="F:ATP binding"/>
    <property type="evidence" value="ECO:0007669"/>
    <property type="project" value="UniProtKB-KW"/>
</dbReference>
<proteinExistence type="predicted"/>
<dbReference type="CDD" id="cd00130">
    <property type="entry name" value="PAS"/>
    <property type="match status" value="2"/>
</dbReference>
<dbReference type="EC" id="2.7.13.3" evidence="2"/>
<keyword evidence="9" id="KW-0677">Repeat</keyword>
<dbReference type="SMART" id="SM00911">
    <property type="entry name" value="HWE_HK"/>
    <property type="match status" value="1"/>
</dbReference>
<evidence type="ECO:0000259" key="17">
    <source>
        <dbReference type="PROSITE" id="PS50113"/>
    </source>
</evidence>
<comment type="caution">
    <text evidence="18">The sequence shown here is derived from an EMBL/GenBank/DDBJ whole genome shotgun (WGS) entry which is preliminary data.</text>
</comment>
<dbReference type="Proteomes" id="UP000319255">
    <property type="component" value="Unassembled WGS sequence"/>
</dbReference>
<dbReference type="EMBL" id="VFRP01000010">
    <property type="protein sequence ID" value="TPE50521.1"/>
    <property type="molecule type" value="Genomic_DNA"/>
</dbReference>
<evidence type="ECO:0000256" key="5">
    <source>
        <dbReference type="ARBA" id="ARBA00022606"/>
    </source>
</evidence>
<dbReference type="GO" id="GO:0009881">
    <property type="term" value="F:photoreceptor activity"/>
    <property type="evidence" value="ECO:0007669"/>
    <property type="project" value="UniProtKB-KW"/>
</dbReference>
<feature type="domain" description="PAC" evidence="17">
    <location>
        <begin position="447"/>
        <end position="498"/>
    </location>
</feature>
<evidence type="ECO:0000256" key="4">
    <source>
        <dbReference type="ARBA" id="ARBA00022553"/>
    </source>
</evidence>
<dbReference type="Pfam" id="PF07536">
    <property type="entry name" value="HWE_HK"/>
    <property type="match status" value="1"/>
</dbReference>
<dbReference type="InterPro" id="IPR013655">
    <property type="entry name" value="PAS_fold_3"/>
</dbReference>
<evidence type="ECO:0000313" key="18">
    <source>
        <dbReference type="EMBL" id="TPE50521.1"/>
    </source>
</evidence>
<evidence type="ECO:0000256" key="16">
    <source>
        <dbReference type="SAM" id="MobiDB-lite"/>
    </source>
</evidence>
<evidence type="ECO:0000256" key="11">
    <source>
        <dbReference type="ARBA" id="ARBA00022777"/>
    </source>
</evidence>
<keyword evidence="15" id="KW-0675">Receptor</keyword>
<dbReference type="Pfam" id="PF08448">
    <property type="entry name" value="PAS_4"/>
    <property type="match status" value="1"/>
</dbReference>
<evidence type="ECO:0000256" key="14">
    <source>
        <dbReference type="ARBA" id="ARBA00023026"/>
    </source>
</evidence>
<dbReference type="Pfam" id="PF08447">
    <property type="entry name" value="PAS_3"/>
    <property type="match status" value="2"/>
</dbReference>
<dbReference type="PANTHER" id="PTHR41523">
    <property type="entry name" value="TWO-COMPONENT SYSTEM SENSOR PROTEIN"/>
    <property type="match status" value="1"/>
</dbReference>
<dbReference type="InterPro" id="IPR000700">
    <property type="entry name" value="PAS-assoc_C"/>
</dbReference>
<dbReference type="NCBIfam" id="TIGR00229">
    <property type="entry name" value="sensory_box"/>
    <property type="match status" value="2"/>
</dbReference>
<evidence type="ECO:0000256" key="13">
    <source>
        <dbReference type="ARBA" id="ARBA00022991"/>
    </source>
</evidence>
<sequence>MVSGRSLGTGNSCANRQGAREAHPMPPGRGRRGHMSRWRGIASPLPAGSAARCALAERPPPRLTAPMARGAPEDEMMAPPDPLSALLGASEMAGRIRAFDWSRTPLGPIGRWPAHLRAAVSIALRAPTPMVLFLGPDGLMIYNDPYIPIAAGRHPGCLGAPVCDAWPEIADFNRNVLRVVLGGGTLSYEDQELTVRRNGVDERIWISVDYSPIPDADGRPDGVFITIRETTENVRLRHAVASEWERLARMFEQAPSFMALLSGPEHVFELVNPAYRKLVGHRDVIGRTVRDALPEIEGQGIYQLLDRVYETGEPFLGQGFPAQLQPTPGAPSMDRLLDFVCQPIQDATGQTIGIFVEGIDITERVAAQSALSESEQRFRVFADTSPNHMWSTLPDGTMDWYNRRLREYFDLDARPLAEGGWIRLIHPADRRDVARLWRRSLGTGTRYEAEARLRRGDGAWRWHLIRAVPIEAGGRITRWIGTSTDVDDSRRAVAALRASETRLRLSQEVAGIASFEVGIADNRVTGSDALWALWGLEPRPEVDVSVLESLVLPEDGAARSTPASRLDGSATRQVEYRIRRADTGEIRWIARQVEFLRDPAGRPVRMFGVMRDITAAKEAEMRLRLLTHELSHRIKNILATVLALVSQTLRDPDAASLRELLTQRLRALAAAHDLLNDARWTQAPLREVVEAALAPFASERIFIAGPDVALGPKRALSLSLAVNELATNALKYGALSTEGEVRLTWERALDATGAPALALTWKETGGPPVRAPTRRGFGRRLIERVLAGDFAGEVRIDFAPSGLECRLAAPWAALSETAEGDDA</sequence>
<evidence type="ECO:0000313" key="19">
    <source>
        <dbReference type="Proteomes" id="UP000319255"/>
    </source>
</evidence>
<dbReference type="PROSITE" id="PS50113">
    <property type="entry name" value="PAC"/>
    <property type="match status" value="3"/>
</dbReference>
<keyword evidence="6" id="KW-0285">Flavoprotein</keyword>
<keyword evidence="13" id="KW-0157">Chromophore</keyword>
<dbReference type="GO" id="GO:0004673">
    <property type="term" value="F:protein histidine kinase activity"/>
    <property type="evidence" value="ECO:0007669"/>
    <property type="project" value="UniProtKB-EC"/>
</dbReference>
<evidence type="ECO:0000256" key="8">
    <source>
        <dbReference type="ARBA" id="ARBA00022679"/>
    </source>
</evidence>